<reference evidence="5" key="3">
    <citation type="submission" date="2019-09" db="EMBL/GenBank/DDBJ databases">
        <title>Comparative genomic analysis of Lactobacillus helveticus.</title>
        <authorList>
            <person name="Zhang H."/>
            <person name="Chen Y."/>
            <person name="Zhong Z."/>
        </authorList>
    </citation>
    <scope>NUCLEOTIDE SEQUENCE</scope>
    <source>
        <strain evidence="5">IMAU30003</strain>
    </source>
</reference>
<feature type="chain" id="PRO_5042677849" evidence="1">
    <location>
        <begin position="21"/>
        <end position="325"/>
    </location>
</feature>
<keyword evidence="1" id="KW-0732">Signal</keyword>
<organism evidence="3 7">
    <name type="scientific">Lactobacillus helveticus</name>
    <name type="common">Lactobacillus suntoryeus</name>
    <dbReference type="NCBI Taxonomy" id="1587"/>
    <lineage>
        <taxon>Bacteria</taxon>
        <taxon>Bacillati</taxon>
        <taxon>Bacillota</taxon>
        <taxon>Bacilli</taxon>
        <taxon>Lactobacillales</taxon>
        <taxon>Lactobacillaceae</taxon>
        <taxon>Lactobacillus</taxon>
    </lineage>
</organism>
<feature type="signal peptide" evidence="1">
    <location>
        <begin position="1"/>
        <end position="20"/>
    </location>
</feature>
<dbReference type="RefSeq" id="WP_003627174.1">
    <property type="nucleotide sequence ID" value="NZ_AP023028.1"/>
</dbReference>
<dbReference type="EMBL" id="CP015496">
    <property type="protein sequence ID" value="AUI73924.1"/>
    <property type="molecule type" value="Genomic_DNA"/>
</dbReference>
<reference evidence="2" key="2">
    <citation type="journal article" date="2018" name="Front. Microbiol.">
        <title>Comparative Genomics of Completely Sequenced Lactobacillus helveticus Genomes Provides Insights into Strain-Specific Genes and Resolves Metagenomics Data Down to the Strain Level.</title>
        <authorList>
            <person name="Schmid M."/>
            <person name="Muri J."/>
            <person name="Melidis D."/>
            <person name="Varadarajan A.R."/>
            <person name="Somerville V."/>
            <person name="Wicki A."/>
            <person name="Moser A."/>
            <person name="Bourqui M."/>
            <person name="Wenzel C."/>
            <person name="Eugster-Meier E."/>
            <person name="Frey J.E."/>
            <person name="Irmler S."/>
            <person name="Ahrens C.H."/>
        </authorList>
    </citation>
    <scope>NUCLEOTIDE SEQUENCE</scope>
    <source>
        <strain evidence="2">FAM8105</strain>
    </source>
</reference>
<evidence type="ECO:0000256" key="1">
    <source>
        <dbReference type="SAM" id="SignalP"/>
    </source>
</evidence>
<reference evidence="6" key="1">
    <citation type="submission" date="2016-05" db="EMBL/GenBank/DDBJ databases">
        <title>Genome sequence of Lactobacillus helveticus FAM8105.</title>
        <authorList>
            <person name="Ahrens C."/>
            <person name="Schmid M."/>
        </authorList>
    </citation>
    <scope>NUCLEOTIDE SEQUENCE [LARGE SCALE GENOMIC DNA]</scope>
    <source>
        <strain evidence="6">FAM8105</strain>
    </source>
</reference>
<dbReference type="eggNOG" id="ENOG50309PE">
    <property type="taxonomic scope" value="Bacteria"/>
</dbReference>
<dbReference type="AlphaFoldDB" id="A0A0D5MHN2"/>
<evidence type="ECO:0000313" key="4">
    <source>
        <dbReference type="EMBL" id="GFP13920.1"/>
    </source>
</evidence>
<evidence type="ECO:0000313" key="3">
    <source>
        <dbReference type="EMBL" id="GFO98435.1"/>
    </source>
</evidence>
<dbReference type="EMBL" id="WCHB01000056">
    <property type="protein sequence ID" value="NRO35339.1"/>
    <property type="molecule type" value="Genomic_DNA"/>
</dbReference>
<dbReference type="EMBL" id="BLYO01000045">
    <property type="protein sequence ID" value="GFO98435.1"/>
    <property type="molecule type" value="Genomic_DNA"/>
</dbReference>
<reference evidence="4" key="5">
    <citation type="submission" date="2020-07" db="EMBL/GenBank/DDBJ databases">
        <title>Draft genome sequence of Lactobacillus helveticus strain JCM 1062.</title>
        <authorList>
            <person name="Endo A."/>
            <person name="Maeno S."/>
            <person name="Kido Y."/>
        </authorList>
    </citation>
    <scope>NUCLEOTIDE SEQUENCE</scope>
    <source>
        <strain evidence="4">JCM 1062</strain>
    </source>
</reference>
<gene>
    <name evidence="5" type="ORF">IMAU30003_01589</name>
    <name evidence="2" type="ORF">Lh8105_03220</name>
    <name evidence="3" type="ORF">LHEH8_01910</name>
    <name evidence="4" type="ORF">LHEJCM1062_17920</name>
</gene>
<sequence>MTTKKLATIAAALLISVAPAAAIINQPVHTVQAATQSQKGKVTLKKSFNGTVQVFNSKGNATITTQKVNGKKMTVASTVKSGSSFKYYGKPILIQGKKVDAKTSKNYHYTTASYVNIGKKRYIKSLNVSSMDGQNVLILSSNSRIYDKNGHRTTFNGLSLIPKYMLVKTPAKTHASTKNDVFYYFSNLSGSKKRSLNTTTIKGKPFYALGNGAYIYASNVGFVNGNTLYQASGTTTATILNKIHVLNNKLKSTSKLLKIGQKVKVDATKTTGEGDEAGLYFRIAGTKGKNAQYIYWGDDSEYGMDQESTTDEFQGNFNLDNHLAN</sequence>
<dbReference type="KEGG" id="lhd:HUO_03905"/>
<evidence type="ECO:0000313" key="7">
    <source>
        <dbReference type="Proteomes" id="UP000618094"/>
    </source>
</evidence>
<dbReference type="Proteomes" id="UP000618094">
    <property type="component" value="Unassembled WGS sequence"/>
</dbReference>
<accession>A0A0D5MHN2</accession>
<dbReference type="Proteomes" id="UP000630086">
    <property type="component" value="Unassembled WGS sequence"/>
</dbReference>
<proteinExistence type="predicted"/>
<protein>
    <submittedName>
        <fullName evidence="2 3">Surface protein</fullName>
    </submittedName>
</protein>
<dbReference type="Proteomes" id="UP000651333">
    <property type="component" value="Unassembled WGS sequence"/>
</dbReference>
<dbReference type="Proteomes" id="UP000234562">
    <property type="component" value="Chromosome"/>
</dbReference>
<dbReference type="EMBL" id="BLYV01000394">
    <property type="protein sequence ID" value="GFP13920.1"/>
    <property type="molecule type" value="Genomic_DNA"/>
</dbReference>
<evidence type="ECO:0000313" key="6">
    <source>
        <dbReference type="Proteomes" id="UP000234562"/>
    </source>
</evidence>
<evidence type="ECO:0000313" key="5">
    <source>
        <dbReference type="EMBL" id="NRO35339.1"/>
    </source>
</evidence>
<dbReference type="OMA" id="YGMDQES"/>
<name>A0A0D5MHN2_LACHE</name>
<reference evidence="3" key="4">
    <citation type="submission" date="2020-07" db="EMBL/GenBank/DDBJ databases">
        <title>Draft genome sequence of Lactobacillus helveticus strain H-8.</title>
        <authorList>
            <person name="Endo A."/>
            <person name="Maeno S."/>
            <person name="Kido Y."/>
        </authorList>
    </citation>
    <scope>NUCLEOTIDE SEQUENCE</scope>
    <source>
        <strain evidence="3">H-8</strain>
    </source>
</reference>
<evidence type="ECO:0000313" key="2">
    <source>
        <dbReference type="EMBL" id="AUI73924.1"/>
    </source>
</evidence>